<keyword evidence="1" id="KW-0479">Metal-binding</keyword>
<dbReference type="InterPro" id="IPR014905">
    <property type="entry name" value="HIRAN"/>
</dbReference>
<evidence type="ECO:0000256" key="1">
    <source>
        <dbReference type="ARBA" id="ARBA00022723"/>
    </source>
</evidence>
<keyword evidence="5" id="KW-1185">Reference proteome</keyword>
<feature type="domain" description="HIRAN" evidence="3">
    <location>
        <begin position="12"/>
        <end position="76"/>
    </location>
</feature>
<dbReference type="Gene3D" id="3.30.70.2330">
    <property type="match status" value="1"/>
</dbReference>
<protein>
    <submittedName>
        <fullName evidence="4">HIRAN domain-containing protein</fullName>
    </submittedName>
</protein>
<name>A0A4Q7TIP6_9MICO</name>
<organism evidence="4 5">
    <name type="scientific">Microcella alkaliphila</name>
    <dbReference type="NCBI Taxonomy" id="279828"/>
    <lineage>
        <taxon>Bacteria</taxon>
        <taxon>Bacillati</taxon>
        <taxon>Actinomycetota</taxon>
        <taxon>Actinomycetes</taxon>
        <taxon>Micrococcales</taxon>
        <taxon>Microbacteriaceae</taxon>
        <taxon>Microcella</taxon>
    </lineage>
</organism>
<reference evidence="4 5" key="1">
    <citation type="journal article" date="2015" name="Stand. Genomic Sci.">
        <title>Genomic Encyclopedia of Bacterial and Archaeal Type Strains, Phase III: the genomes of soil and plant-associated and newly described type strains.</title>
        <authorList>
            <person name="Whitman W.B."/>
            <person name="Woyke T."/>
            <person name="Klenk H.P."/>
            <person name="Zhou Y."/>
            <person name="Lilburn T.G."/>
            <person name="Beck B.J."/>
            <person name="De Vos P."/>
            <person name="Vandamme P."/>
            <person name="Eisen J.A."/>
            <person name="Garrity G."/>
            <person name="Hugenholtz P."/>
            <person name="Kyrpides N.C."/>
        </authorList>
    </citation>
    <scope>NUCLEOTIDE SEQUENCE [LARGE SCALE GENOMIC DNA]</scope>
    <source>
        <strain evidence="4 5">AC4r</strain>
    </source>
</reference>
<dbReference type="AlphaFoldDB" id="A0A4Q7TIP6"/>
<comment type="caution">
    <text evidence="4">The sequence shown here is derived from an EMBL/GenBank/DDBJ whole genome shotgun (WGS) entry which is preliminary data.</text>
</comment>
<dbReference type="Proteomes" id="UP000292408">
    <property type="component" value="Unassembled WGS sequence"/>
</dbReference>
<dbReference type="GO" id="GO:0008270">
    <property type="term" value="F:zinc ion binding"/>
    <property type="evidence" value="ECO:0007669"/>
    <property type="project" value="InterPro"/>
</dbReference>
<evidence type="ECO:0000313" key="4">
    <source>
        <dbReference type="EMBL" id="RZT59358.1"/>
    </source>
</evidence>
<dbReference type="EMBL" id="SGXT01000016">
    <property type="protein sequence ID" value="RZT59358.1"/>
    <property type="molecule type" value="Genomic_DNA"/>
</dbReference>
<dbReference type="GO" id="GO:0016818">
    <property type="term" value="F:hydrolase activity, acting on acid anhydrides, in phosphorus-containing anhydrides"/>
    <property type="evidence" value="ECO:0007669"/>
    <property type="project" value="InterPro"/>
</dbReference>
<evidence type="ECO:0000259" key="3">
    <source>
        <dbReference type="Pfam" id="PF08797"/>
    </source>
</evidence>
<gene>
    <name evidence="4" type="ORF">EV140_1963</name>
</gene>
<proteinExistence type="predicted"/>
<sequence>MGVSRYLRIEGGDIDVAVKGTSYRQRHVPKVGSYWFTLAAEPSNAYDANAVAVVARKAVGYLPRDLARVWSPLCRSIGRRRFVVPGEVRLTVDGKARWILLWLPDPSVVASLLK</sequence>
<dbReference type="Pfam" id="PF08797">
    <property type="entry name" value="HIRAN"/>
    <property type="match status" value="1"/>
</dbReference>
<accession>A0A4Q7TIP6</accession>
<keyword evidence="2" id="KW-0378">Hydrolase</keyword>
<evidence type="ECO:0000256" key="2">
    <source>
        <dbReference type="ARBA" id="ARBA00022801"/>
    </source>
</evidence>
<evidence type="ECO:0000313" key="5">
    <source>
        <dbReference type="Proteomes" id="UP000292408"/>
    </source>
</evidence>
<dbReference type="GO" id="GO:0003676">
    <property type="term" value="F:nucleic acid binding"/>
    <property type="evidence" value="ECO:0007669"/>
    <property type="project" value="InterPro"/>
</dbReference>